<dbReference type="InterPro" id="IPR036514">
    <property type="entry name" value="SGNH_hydro_sf"/>
</dbReference>
<evidence type="ECO:0000313" key="1">
    <source>
        <dbReference type="EMBL" id="SHJ12242.1"/>
    </source>
</evidence>
<name>A0A1M6GQR3_9FLAO</name>
<organism evidence="1 2">
    <name type="scientific">Algibacter luteus</name>
    <dbReference type="NCBI Taxonomy" id="1178825"/>
    <lineage>
        <taxon>Bacteria</taxon>
        <taxon>Pseudomonadati</taxon>
        <taxon>Bacteroidota</taxon>
        <taxon>Flavobacteriia</taxon>
        <taxon>Flavobacteriales</taxon>
        <taxon>Flavobacteriaceae</taxon>
        <taxon>Algibacter</taxon>
    </lineage>
</organism>
<dbReference type="AlphaFoldDB" id="A0A1M6GQR3"/>
<dbReference type="EMBL" id="FQYK01000009">
    <property type="protein sequence ID" value="SHJ12242.1"/>
    <property type="molecule type" value="Genomic_DNA"/>
</dbReference>
<keyword evidence="2" id="KW-1185">Reference proteome</keyword>
<dbReference type="STRING" id="1178825.SAMN05216261_2853"/>
<proteinExistence type="predicted"/>
<accession>A0A1M6GQR3</accession>
<reference evidence="1 2" key="1">
    <citation type="submission" date="2016-11" db="EMBL/GenBank/DDBJ databases">
        <authorList>
            <person name="Jaros S."/>
            <person name="Januszkiewicz K."/>
            <person name="Wedrychowicz H."/>
        </authorList>
    </citation>
    <scope>NUCLEOTIDE SEQUENCE [LARGE SCALE GENOMIC DNA]</scope>
    <source>
        <strain evidence="1 2">CGMCC 1.12213</strain>
    </source>
</reference>
<evidence type="ECO:0000313" key="2">
    <source>
        <dbReference type="Proteomes" id="UP000184396"/>
    </source>
</evidence>
<dbReference type="OrthoDB" id="869432at2"/>
<dbReference type="Gene3D" id="3.40.50.1110">
    <property type="entry name" value="SGNH hydrolase"/>
    <property type="match status" value="1"/>
</dbReference>
<dbReference type="SUPFAM" id="SSF52266">
    <property type="entry name" value="SGNH hydrolase"/>
    <property type="match status" value="1"/>
</dbReference>
<dbReference type="GO" id="GO:0016788">
    <property type="term" value="F:hydrolase activity, acting on ester bonds"/>
    <property type="evidence" value="ECO:0007669"/>
    <property type="project" value="UniProtKB-ARBA"/>
</dbReference>
<protein>
    <recommendedName>
        <fullName evidence="3">GDSL-like Lipase/Acylhydrolase family protein</fullName>
    </recommendedName>
</protein>
<evidence type="ECO:0008006" key="3">
    <source>
        <dbReference type="Google" id="ProtNLM"/>
    </source>
</evidence>
<dbReference type="eggNOG" id="COG2755">
    <property type="taxonomic scope" value="Bacteria"/>
</dbReference>
<dbReference type="RefSeq" id="WP_019388650.1">
    <property type="nucleotide sequence ID" value="NZ_ALIH01000016.1"/>
</dbReference>
<sequence length="314" mass="36544">MKKSIQLLLILAIVFFVTDRLICMCLKEIDKKVFTGQSVGKVNHFFSLKDSVNMLIFGSSRANHHIDNTVLDITSFNMGADGTRIGYSAALISTLKKKGQILLVHIDHEILYDSEYDGSDMLSLMNMTQRNADITTFMYKFFPEEIYISKTFNCYIYNGKVLGILKNYVDPNYDYNRYSGYDPLFPNLEQRNIFNKMVKSDSLKLEQDDLAAVSDLEVNPLINKFIGEIIEHCKTNNSRLVFFTSPKLRKIHNNVRNKTKQYFESKNISYYDYSEFFKEYNADYWKDFTHMSAQGATVFTKALKEKIFEDHEIN</sequence>
<gene>
    <name evidence="1" type="ORF">SAMN05216261_2853</name>
</gene>
<dbReference type="Proteomes" id="UP000184396">
    <property type="component" value="Unassembled WGS sequence"/>
</dbReference>